<organism evidence="9 10">
    <name type="scientific">Nocardiopsis codii</name>
    <dbReference type="NCBI Taxonomy" id="3065942"/>
    <lineage>
        <taxon>Bacteria</taxon>
        <taxon>Bacillati</taxon>
        <taxon>Actinomycetota</taxon>
        <taxon>Actinomycetes</taxon>
        <taxon>Streptosporangiales</taxon>
        <taxon>Nocardiopsidaceae</taxon>
        <taxon>Nocardiopsis</taxon>
    </lineage>
</organism>
<feature type="transmembrane region" description="Helical" evidence="8">
    <location>
        <begin position="245"/>
        <end position="272"/>
    </location>
</feature>
<keyword evidence="7 8" id="KW-0472">Membrane</keyword>
<keyword evidence="3 8" id="KW-0813">Transport</keyword>
<evidence type="ECO:0000313" key="9">
    <source>
        <dbReference type="EMBL" id="MEE2041099.1"/>
    </source>
</evidence>
<keyword evidence="10" id="KW-1185">Reference proteome</keyword>
<feature type="transmembrane region" description="Helical" evidence="8">
    <location>
        <begin position="216"/>
        <end position="239"/>
    </location>
</feature>
<keyword evidence="5 8" id="KW-0812">Transmembrane</keyword>
<comment type="subcellular location">
    <subcellularLocation>
        <location evidence="1 8">Cell membrane</location>
        <topology evidence="1 8">Multi-pass membrane protein</topology>
    </subcellularLocation>
</comment>
<dbReference type="Proteomes" id="UP001356095">
    <property type="component" value="Unassembled WGS sequence"/>
</dbReference>
<feature type="transmembrane region" description="Helical" evidence="8">
    <location>
        <begin position="412"/>
        <end position="432"/>
    </location>
</feature>
<dbReference type="NCBIfam" id="TIGR00835">
    <property type="entry name" value="agcS"/>
    <property type="match status" value="1"/>
</dbReference>
<dbReference type="InterPro" id="IPR001463">
    <property type="entry name" value="Na/Ala_symport"/>
</dbReference>
<dbReference type="EMBL" id="JAUZMY010000041">
    <property type="protein sequence ID" value="MEE2041099.1"/>
    <property type="molecule type" value="Genomic_DNA"/>
</dbReference>
<dbReference type="Gene3D" id="1.20.1740.10">
    <property type="entry name" value="Amino acid/polyamine transporter I"/>
    <property type="match status" value="1"/>
</dbReference>
<feature type="transmembrane region" description="Helical" evidence="8">
    <location>
        <begin position="17"/>
        <end position="37"/>
    </location>
</feature>
<dbReference type="PANTHER" id="PTHR30330:SF3">
    <property type="entry name" value="TRANSCRIPTIONAL REGULATOR, LRP FAMILY"/>
    <property type="match status" value="1"/>
</dbReference>
<sequence length="484" mass="50610">MADDSALVETLTLVNDIIWGPWVLIPLLLVSGVYLTVRLSGIQFHTLFHALWLAYVRRSESGGAGDISHFQALNTALAATVGVGNIAGVATGIQLGGPGAVFWMFVTGVLGMATKYSEALLGVKYRRPDGKGEMSGGPMFYLRHGLGGRLGLVLGFLFAVFGAVAAFGIGNMSQANTVSTQLRSVWDVPLWATGAVMVVLLGAVALGGIRSIGRFVSVVVPFMCIAFVISNIVVLIVFVEAIPAAIATIVTDAFTGTAAAGGFVGSSVILAIQYGFARGIFSNESGLGTGAIAAASARTDQPVRQALVSMTQTFIDTVVMLTLTGVMIVASGVWRTDEAVASGAAGEGAPITAQAISAGYGQISPALAPFGGYLIAIGVCFFAFCTILGWSYYGERCMDYLAGRRAVVPYRVVFILVVFVGATLEATAVWRFSDIANGLMVLPNLIGVLLLSPVVVAETRRYFGNPGWRNPDAPAPSDWARSTD</sequence>
<evidence type="ECO:0000256" key="2">
    <source>
        <dbReference type="ARBA" id="ARBA00009261"/>
    </source>
</evidence>
<keyword evidence="6 8" id="KW-1133">Transmembrane helix</keyword>
<dbReference type="PANTHER" id="PTHR30330">
    <property type="entry name" value="AGSS FAMILY TRANSPORTER, SODIUM-ALANINE"/>
    <property type="match status" value="1"/>
</dbReference>
<feature type="transmembrane region" description="Helical" evidence="8">
    <location>
        <begin position="438"/>
        <end position="457"/>
    </location>
</feature>
<keyword evidence="8" id="KW-0769">Symport</keyword>
<evidence type="ECO:0000256" key="1">
    <source>
        <dbReference type="ARBA" id="ARBA00004651"/>
    </source>
</evidence>
<accession>A0ABU7KGP2</accession>
<evidence type="ECO:0000256" key="7">
    <source>
        <dbReference type="ARBA" id="ARBA00023136"/>
    </source>
</evidence>
<dbReference type="RefSeq" id="WP_330094860.1">
    <property type="nucleotide sequence ID" value="NZ_JAUZMY010000041.1"/>
</dbReference>
<evidence type="ECO:0000256" key="3">
    <source>
        <dbReference type="ARBA" id="ARBA00022448"/>
    </source>
</evidence>
<comment type="similarity">
    <text evidence="2 8">Belongs to the alanine or glycine:cation symporter (AGCS) (TC 2.A.25) family.</text>
</comment>
<evidence type="ECO:0000256" key="8">
    <source>
        <dbReference type="RuleBase" id="RU363064"/>
    </source>
</evidence>
<evidence type="ECO:0000256" key="5">
    <source>
        <dbReference type="ARBA" id="ARBA00022692"/>
    </source>
</evidence>
<reference evidence="9 10" key="1">
    <citation type="submission" date="2023-08" db="EMBL/GenBank/DDBJ databases">
        <authorList>
            <person name="Girao M."/>
            <person name="Carvalho M.F."/>
        </authorList>
    </citation>
    <scope>NUCLEOTIDE SEQUENCE [LARGE SCALE GENOMIC DNA]</scope>
    <source>
        <strain evidence="9 10">CT-R113</strain>
    </source>
</reference>
<name>A0ABU7KGP2_9ACTN</name>
<feature type="transmembrane region" description="Helical" evidence="8">
    <location>
        <begin position="370"/>
        <end position="392"/>
    </location>
</feature>
<keyword evidence="4 8" id="KW-1003">Cell membrane</keyword>
<protein>
    <submittedName>
        <fullName evidence="9">Sodium:alanine symporter family protein</fullName>
    </submittedName>
</protein>
<feature type="transmembrane region" description="Helical" evidence="8">
    <location>
        <begin position="150"/>
        <end position="170"/>
    </location>
</feature>
<evidence type="ECO:0000256" key="4">
    <source>
        <dbReference type="ARBA" id="ARBA00022475"/>
    </source>
</evidence>
<comment type="caution">
    <text evidence="9">The sequence shown here is derived from an EMBL/GenBank/DDBJ whole genome shotgun (WGS) entry which is preliminary data.</text>
</comment>
<evidence type="ECO:0000313" key="10">
    <source>
        <dbReference type="Proteomes" id="UP001356095"/>
    </source>
</evidence>
<proteinExistence type="inferred from homology"/>
<dbReference type="Pfam" id="PF01235">
    <property type="entry name" value="Na_Ala_symp"/>
    <property type="match status" value="1"/>
</dbReference>
<dbReference type="PRINTS" id="PR00175">
    <property type="entry name" value="NAALASMPORT"/>
</dbReference>
<feature type="transmembrane region" description="Helical" evidence="8">
    <location>
        <begin position="314"/>
        <end position="334"/>
    </location>
</feature>
<gene>
    <name evidence="9" type="ORF">Q8791_28135</name>
</gene>
<evidence type="ECO:0000256" key="6">
    <source>
        <dbReference type="ARBA" id="ARBA00022989"/>
    </source>
</evidence>
<feature type="transmembrane region" description="Helical" evidence="8">
    <location>
        <begin position="190"/>
        <end position="209"/>
    </location>
</feature>